<feature type="compositionally biased region" description="Acidic residues" evidence="1">
    <location>
        <begin position="1"/>
        <end position="11"/>
    </location>
</feature>
<evidence type="ECO:0000313" key="2">
    <source>
        <dbReference type="EMBL" id="EHK95973.1"/>
    </source>
</evidence>
<dbReference type="AlphaFoldDB" id="H0EZS1"/>
<organism evidence="2 3">
    <name type="scientific">Glarea lozoyensis (strain ATCC 74030 / MF5533)</name>
    <dbReference type="NCBI Taxonomy" id="1104152"/>
    <lineage>
        <taxon>Eukaryota</taxon>
        <taxon>Fungi</taxon>
        <taxon>Dikarya</taxon>
        <taxon>Ascomycota</taxon>
        <taxon>Pezizomycotina</taxon>
        <taxon>Leotiomycetes</taxon>
        <taxon>Helotiales</taxon>
        <taxon>Helotiaceae</taxon>
        <taxon>Glarea</taxon>
    </lineage>
</organism>
<dbReference type="HOGENOM" id="CLU_2688048_0_0_1"/>
<proteinExistence type="predicted"/>
<dbReference type="Proteomes" id="UP000005446">
    <property type="component" value="Unassembled WGS sequence"/>
</dbReference>
<keyword evidence="3" id="KW-1185">Reference proteome</keyword>
<dbReference type="OrthoDB" id="5410741at2759"/>
<dbReference type="InParanoid" id="H0EZS1"/>
<gene>
    <name evidence="2" type="ORF">M7I_8350</name>
</gene>
<name>H0EZS1_GLAL7</name>
<evidence type="ECO:0000256" key="1">
    <source>
        <dbReference type="SAM" id="MobiDB-lite"/>
    </source>
</evidence>
<protein>
    <submittedName>
        <fullName evidence="2">Uncharacterized protein</fullName>
    </submittedName>
</protein>
<reference evidence="2 3" key="1">
    <citation type="journal article" date="2012" name="Eukaryot. Cell">
        <title>Genome sequence of the fungus Glarea lozoyensis: the first genome sequence of a species from the Helotiaceae family.</title>
        <authorList>
            <person name="Youssar L."/>
            <person name="Gruening B.A."/>
            <person name="Erxleben A."/>
            <person name="Guenther S."/>
            <person name="Huettel W."/>
        </authorList>
    </citation>
    <scope>NUCLEOTIDE SEQUENCE [LARGE SCALE GENOMIC DNA]</scope>
    <source>
        <strain evidence="3">ATCC 74030 / MF5533</strain>
    </source>
</reference>
<evidence type="ECO:0000313" key="3">
    <source>
        <dbReference type="Proteomes" id="UP000005446"/>
    </source>
</evidence>
<dbReference type="EMBL" id="AGUE01000499">
    <property type="protein sequence ID" value="EHK95973.1"/>
    <property type="molecule type" value="Genomic_DNA"/>
</dbReference>
<feature type="region of interest" description="Disordered" evidence="1">
    <location>
        <begin position="1"/>
        <end position="21"/>
    </location>
</feature>
<comment type="caution">
    <text evidence="2">The sequence shown here is derived from an EMBL/GenBank/DDBJ whole genome shotgun (WGS) entry which is preliminary data.</text>
</comment>
<sequence length="74" mass="8814">MFYHDEEESLEPPERPRKPRRKYISALKNLKEQYQPEAEWLLQEDGDPSHGKRKIGLATQLKEREGIKSLYYPA</sequence>
<accession>H0EZS1</accession>